<dbReference type="SUPFAM" id="SSF89796">
    <property type="entry name" value="CoA-transferase family III (CaiB/BaiF)"/>
    <property type="match status" value="1"/>
</dbReference>
<organism evidence="2 3">
    <name type="scientific">Micrococcus luteus</name>
    <name type="common">Micrococcus lysodeikticus</name>
    <dbReference type="NCBI Taxonomy" id="1270"/>
    <lineage>
        <taxon>Bacteria</taxon>
        <taxon>Bacillati</taxon>
        <taxon>Actinomycetota</taxon>
        <taxon>Actinomycetes</taxon>
        <taxon>Micrococcales</taxon>
        <taxon>Micrococcaceae</taxon>
        <taxon>Micrococcus</taxon>
    </lineage>
</organism>
<sequence>MQITSQWTERRAPVQPIDQTTSGPATSVGERPLAGIRVVSVAVNLPGPLAAARLAEFGAEVVKIEPPTGDPLAAAAPQWYAELIAGQRVLTLDLKTGPGQDHLATLLEGADLLLSSLRPSAADRLGLPASAHAAGAVFLEVVGHDGDDADLPGHDLTYQAAAGTLDAPRMPLVPVADLLGGERAVSAALAALRSRDHGGPATRVRVTLEDAARAAAAPVRRGLLGPGGPLGGDLPTYSLYASADGHVAVAAVEPHFAARLAEHIGSTRDEIARTILTRPGAEWERIANELDLPLAVVRPPR</sequence>
<dbReference type="InterPro" id="IPR050509">
    <property type="entry name" value="CoA-transferase_III"/>
</dbReference>
<protein>
    <submittedName>
        <fullName evidence="2">CoA transferase</fullName>
    </submittedName>
</protein>
<proteinExistence type="predicted"/>
<keyword evidence="2" id="KW-0808">Transferase</keyword>
<comment type="caution">
    <text evidence="2">The sequence shown here is derived from an EMBL/GenBank/DDBJ whole genome shotgun (WGS) entry which is preliminary data.</text>
</comment>
<feature type="region of interest" description="Disordered" evidence="1">
    <location>
        <begin position="1"/>
        <end position="29"/>
    </location>
</feature>
<dbReference type="Gene3D" id="3.40.50.10540">
    <property type="entry name" value="Crotonobetainyl-coa:carnitine coa-transferase, domain 1"/>
    <property type="match status" value="1"/>
</dbReference>
<reference evidence="2 3" key="1">
    <citation type="submission" date="2017-12" db="EMBL/GenBank/DDBJ databases">
        <title>Phylogenetic diversity of female urinary microbiome.</title>
        <authorList>
            <person name="Thomas-White K."/>
            <person name="Wolfe A.J."/>
        </authorList>
    </citation>
    <scope>NUCLEOTIDE SEQUENCE [LARGE SCALE GENOMIC DNA]</scope>
    <source>
        <strain evidence="2 3">UMB0038</strain>
    </source>
</reference>
<evidence type="ECO:0000313" key="3">
    <source>
        <dbReference type="Proteomes" id="UP000234847"/>
    </source>
</evidence>
<dbReference type="InterPro" id="IPR044855">
    <property type="entry name" value="CoA-Trfase_III_dom3_sf"/>
</dbReference>
<dbReference type="Pfam" id="PF02515">
    <property type="entry name" value="CoA_transf_3"/>
    <property type="match status" value="1"/>
</dbReference>
<dbReference type="InterPro" id="IPR003673">
    <property type="entry name" value="CoA-Trfase_fam_III"/>
</dbReference>
<name>A0AAX0VLM5_MICLU</name>
<dbReference type="EMBL" id="PKJT01000004">
    <property type="protein sequence ID" value="PKZ82259.1"/>
    <property type="molecule type" value="Genomic_DNA"/>
</dbReference>
<dbReference type="Gene3D" id="3.30.1540.10">
    <property type="entry name" value="formyl-coa transferase, domain 3"/>
    <property type="match status" value="1"/>
</dbReference>
<dbReference type="AlphaFoldDB" id="A0AAX0VLM5"/>
<dbReference type="Proteomes" id="UP000234847">
    <property type="component" value="Unassembled WGS sequence"/>
</dbReference>
<dbReference type="InterPro" id="IPR023606">
    <property type="entry name" value="CoA-Trfase_III_dom_1_sf"/>
</dbReference>
<evidence type="ECO:0000256" key="1">
    <source>
        <dbReference type="SAM" id="MobiDB-lite"/>
    </source>
</evidence>
<dbReference type="PANTHER" id="PTHR48228:SF5">
    <property type="entry name" value="ALPHA-METHYLACYL-COA RACEMASE"/>
    <property type="match status" value="1"/>
</dbReference>
<dbReference type="GO" id="GO:0016740">
    <property type="term" value="F:transferase activity"/>
    <property type="evidence" value="ECO:0007669"/>
    <property type="project" value="UniProtKB-KW"/>
</dbReference>
<dbReference type="PANTHER" id="PTHR48228">
    <property type="entry name" value="SUCCINYL-COA--D-CITRAMALATE COA-TRANSFERASE"/>
    <property type="match status" value="1"/>
</dbReference>
<evidence type="ECO:0000313" key="2">
    <source>
        <dbReference type="EMBL" id="PKZ82259.1"/>
    </source>
</evidence>
<gene>
    <name evidence="2" type="ORF">CYJ95_06420</name>
</gene>
<accession>A0AAX0VLM5</accession>